<evidence type="ECO:0000256" key="2">
    <source>
        <dbReference type="SAM" id="Phobius"/>
    </source>
</evidence>
<keyword evidence="2" id="KW-0812">Transmembrane</keyword>
<reference evidence="3 4" key="1">
    <citation type="submission" date="2019-02" db="EMBL/GenBank/DDBJ databases">
        <title>Sequencing the genomes of 1000 actinobacteria strains.</title>
        <authorList>
            <person name="Klenk H.-P."/>
        </authorList>
    </citation>
    <scope>NUCLEOTIDE SEQUENCE [LARGE SCALE GENOMIC DNA]</scope>
    <source>
        <strain evidence="3 4">DSM 45162</strain>
    </source>
</reference>
<feature type="transmembrane region" description="Helical" evidence="2">
    <location>
        <begin position="65"/>
        <end position="87"/>
    </location>
</feature>
<protein>
    <submittedName>
        <fullName evidence="3">Uncharacterized protein</fullName>
    </submittedName>
</protein>
<proteinExistence type="predicted"/>
<keyword evidence="4" id="KW-1185">Reference proteome</keyword>
<comment type="caution">
    <text evidence="3">The sequence shown here is derived from an EMBL/GenBank/DDBJ whole genome shotgun (WGS) entry which is preliminary data.</text>
</comment>
<dbReference type="Proteomes" id="UP000292564">
    <property type="component" value="Unassembled WGS sequence"/>
</dbReference>
<keyword evidence="2" id="KW-0472">Membrane</keyword>
<feature type="transmembrane region" description="Helical" evidence="2">
    <location>
        <begin position="32"/>
        <end position="53"/>
    </location>
</feature>
<dbReference type="RefSeq" id="WP_130509999.1">
    <property type="nucleotide sequence ID" value="NZ_SHKY01000001.1"/>
</dbReference>
<accession>A0A4Q7ZJV9</accession>
<feature type="transmembrane region" description="Helical" evidence="2">
    <location>
        <begin position="6"/>
        <end position="25"/>
    </location>
</feature>
<dbReference type="AlphaFoldDB" id="A0A4Q7ZJV9"/>
<evidence type="ECO:0000313" key="3">
    <source>
        <dbReference type="EMBL" id="RZU51187.1"/>
    </source>
</evidence>
<feature type="region of interest" description="Disordered" evidence="1">
    <location>
        <begin position="87"/>
        <end position="119"/>
    </location>
</feature>
<evidence type="ECO:0000256" key="1">
    <source>
        <dbReference type="SAM" id="MobiDB-lite"/>
    </source>
</evidence>
<organism evidence="3 4">
    <name type="scientific">Krasilnikovia cinnamomea</name>
    <dbReference type="NCBI Taxonomy" id="349313"/>
    <lineage>
        <taxon>Bacteria</taxon>
        <taxon>Bacillati</taxon>
        <taxon>Actinomycetota</taxon>
        <taxon>Actinomycetes</taxon>
        <taxon>Micromonosporales</taxon>
        <taxon>Micromonosporaceae</taxon>
        <taxon>Krasilnikovia</taxon>
    </lineage>
</organism>
<name>A0A4Q7ZJV9_9ACTN</name>
<keyword evidence="2" id="KW-1133">Transmembrane helix</keyword>
<feature type="compositionally biased region" description="Basic residues" evidence="1">
    <location>
        <begin position="92"/>
        <end position="102"/>
    </location>
</feature>
<feature type="compositionally biased region" description="Polar residues" evidence="1">
    <location>
        <begin position="107"/>
        <end position="119"/>
    </location>
</feature>
<gene>
    <name evidence="3" type="ORF">EV385_2989</name>
</gene>
<evidence type="ECO:0000313" key="4">
    <source>
        <dbReference type="Proteomes" id="UP000292564"/>
    </source>
</evidence>
<sequence length="119" mass="11985">MTITSITAALVIGGVLGAAAALALGDRRRIPVWVLISVGVAAALAATVLARLAGLDASRLRLAELLVQIVAAAVALVVAGAPGWTGAADKHIRPHGRGHWVARRPQSGEQSNGSDGVTT</sequence>
<dbReference type="EMBL" id="SHKY01000001">
    <property type="protein sequence ID" value="RZU51187.1"/>
    <property type="molecule type" value="Genomic_DNA"/>
</dbReference>